<dbReference type="KEGG" id="pxn:HU772_009405"/>
<dbReference type="GO" id="GO:0042121">
    <property type="term" value="P:alginic acid biosynthetic process"/>
    <property type="evidence" value="ECO:0007669"/>
    <property type="project" value="UniProtKB-UniRule"/>
</dbReference>
<evidence type="ECO:0000256" key="8">
    <source>
        <dbReference type="ARBA" id="ARBA00022989"/>
    </source>
</evidence>
<keyword evidence="10 11" id="KW-0012">Acyltransferase</keyword>
<dbReference type="EMBL" id="CP077095">
    <property type="protein sequence ID" value="QXI40265.1"/>
    <property type="molecule type" value="Genomic_DNA"/>
</dbReference>
<dbReference type="InterPro" id="IPR051085">
    <property type="entry name" value="MB_O-acyltransferase"/>
</dbReference>
<feature type="transmembrane region" description="Helical" evidence="12">
    <location>
        <begin position="311"/>
        <end position="341"/>
    </location>
</feature>
<evidence type="ECO:0000256" key="7">
    <source>
        <dbReference type="ARBA" id="ARBA00022841"/>
    </source>
</evidence>
<reference evidence="13 14" key="2">
    <citation type="journal article" date="2021" name="Microorganisms">
        <title>The Ever-Expanding Pseudomonas Genus: Description of 43 New Species and Partition of the Pseudomonas putida Group.</title>
        <authorList>
            <person name="Girard L."/>
            <person name="Lood C."/>
            <person name="Hofte M."/>
            <person name="Vandamme P."/>
            <person name="Rokni-Zadeh H."/>
            <person name="van Noort V."/>
            <person name="Lavigne R."/>
            <person name="De Mot R."/>
        </authorList>
    </citation>
    <scope>NUCLEOTIDE SEQUENCE [LARGE SCALE GENOMIC DNA]</scope>
    <source>
        <strain evidence="13 14">RW9S1A</strain>
    </source>
</reference>
<dbReference type="RefSeq" id="WP_186661821.1">
    <property type="nucleotide sequence ID" value="NZ_CP077095.1"/>
</dbReference>
<comment type="pathway">
    <text evidence="2 11">Glycan biosynthesis; alginate biosynthesis.</text>
</comment>
<keyword evidence="9 11" id="KW-0472">Membrane</keyword>
<feature type="transmembrane region" description="Helical" evidence="12">
    <location>
        <begin position="191"/>
        <end position="208"/>
    </location>
</feature>
<keyword evidence="11" id="KW-0997">Cell inner membrane</keyword>
<keyword evidence="8 12" id="KW-1133">Transmembrane helix</keyword>
<protein>
    <recommendedName>
        <fullName evidence="11">Probable alginate O-acetylase</fullName>
        <ecNumber evidence="11">2.3.1.-</ecNumber>
    </recommendedName>
</protein>
<evidence type="ECO:0000256" key="9">
    <source>
        <dbReference type="ARBA" id="ARBA00023136"/>
    </source>
</evidence>
<name>A0A9E6Q0I2_9PSED</name>
<proteinExistence type="inferred from homology"/>
<feature type="transmembrane region" description="Helical" evidence="12">
    <location>
        <begin position="49"/>
        <end position="69"/>
    </location>
</feature>
<dbReference type="PANTHER" id="PTHR13285">
    <property type="entry name" value="ACYLTRANSFERASE"/>
    <property type="match status" value="1"/>
</dbReference>
<evidence type="ECO:0000256" key="3">
    <source>
        <dbReference type="ARBA" id="ARBA00010323"/>
    </source>
</evidence>
<accession>A0A9E6Q0I2</accession>
<dbReference type="EC" id="2.3.1.-" evidence="11"/>
<evidence type="ECO:0000313" key="14">
    <source>
        <dbReference type="Proteomes" id="UP000633418"/>
    </source>
</evidence>
<dbReference type="InterPro" id="IPR004299">
    <property type="entry name" value="MBOAT_fam"/>
</dbReference>
<dbReference type="GO" id="GO:0016746">
    <property type="term" value="F:acyltransferase activity"/>
    <property type="evidence" value="ECO:0007669"/>
    <property type="project" value="UniProtKB-KW"/>
</dbReference>
<dbReference type="PANTHER" id="PTHR13285:SF23">
    <property type="entry name" value="TEICHOIC ACID D-ALANYLTRANSFERASE"/>
    <property type="match status" value="1"/>
</dbReference>
<keyword evidence="4 11" id="KW-1003">Cell membrane</keyword>
<feature type="transmembrane region" description="Helical" evidence="12">
    <location>
        <begin position="241"/>
        <end position="261"/>
    </location>
</feature>
<comment type="similarity">
    <text evidence="3 11">Belongs to the membrane-bound acyltransferase family.</text>
</comment>
<comment type="subcellular location">
    <subcellularLocation>
        <location evidence="1">Cell inner membrane</location>
        <topology evidence="1">Multi-pass membrane protein</topology>
    </subcellularLocation>
</comment>
<keyword evidence="5 11" id="KW-0808">Transferase</keyword>
<feature type="transmembrane region" description="Helical" evidence="12">
    <location>
        <begin position="122"/>
        <end position="140"/>
    </location>
</feature>
<dbReference type="InterPro" id="IPR028362">
    <property type="entry name" value="AlgI"/>
</dbReference>
<dbReference type="AlphaFoldDB" id="A0A9E6Q0I2"/>
<sequence length="475" mass="53727">MIFASNVFLFLYLPLFLAIYYLARPQWRSLVIVAASYIFYAWWRPDFLLLFVAITAWNYGFGLAIKARLDAGAKRVALRLLWLGVAGNLATLGYFKYANFGAEVLALLLVPLGINTWTLEHIFLPLGISFYVFHALSYIVDIYRKDATPTRSFIDFAAFVALFPHLVAGPILRYSQLAPQLRQRSHSLELFSLGVCRFMLGFIMKVLIADRLAPINLLFVGEGTLQFSDAWFGLVVSTLQLYFDFAGYSHMALGLALMMGFRFPENFNQPYVSQSITEFWSRWHMTLAHFLRDYVYMPLVRKRVAGALPALVWTMLLSGLWHGASFAFICWGLFFGLGMVLERTFGLATKVNTPYHLGRNLRTALLIILSMPLFFTMDLRHSLAIYQALLGFNGLGSLELYVLGASKMAMAFALVALAWLILAGINNVRFYAGNKTGYFMRHVGVLHSLLLWGGFLLALSSLAANSFSPFLYFQF</sequence>
<feature type="transmembrane region" description="Helical" evidence="12">
    <location>
        <begin position="449"/>
        <end position="473"/>
    </location>
</feature>
<evidence type="ECO:0000256" key="6">
    <source>
        <dbReference type="ARBA" id="ARBA00022692"/>
    </source>
</evidence>
<dbReference type="Proteomes" id="UP000633418">
    <property type="component" value="Chromosome"/>
</dbReference>
<feature type="transmembrane region" description="Helical" evidence="12">
    <location>
        <begin position="361"/>
        <end position="377"/>
    </location>
</feature>
<evidence type="ECO:0000256" key="4">
    <source>
        <dbReference type="ARBA" id="ARBA00022475"/>
    </source>
</evidence>
<reference evidence="13 14" key="1">
    <citation type="journal article" date="2020" name="Microorganisms">
        <title>Reliable Identification of Environmental Pseudomonas Isolates Using the rpoD Gene.</title>
        <authorList>
            <consortium name="The Broad Institute Genome Sequencing Platform"/>
            <person name="Girard L."/>
            <person name="Lood C."/>
            <person name="Rokni-Zadeh H."/>
            <person name="van Noort V."/>
            <person name="Lavigne R."/>
            <person name="De Mot R."/>
        </authorList>
    </citation>
    <scope>NUCLEOTIDE SEQUENCE [LARGE SCALE GENOMIC DNA]</scope>
    <source>
        <strain evidence="13 14">RW9S1A</strain>
    </source>
</reference>
<feature type="transmembrane region" description="Helical" evidence="12">
    <location>
        <begin position="76"/>
        <end position="95"/>
    </location>
</feature>
<evidence type="ECO:0000256" key="2">
    <source>
        <dbReference type="ARBA" id="ARBA00005182"/>
    </source>
</evidence>
<dbReference type="PIRSF" id="PIRSF500217">
    <property type="entry name" value="AlgI"/>
    <property type="match status" value="1"/>
</dbReference>
<keyword evidence="7 11" id="KW-0016">Alginate biosynthesis</keyword>
<dbReference type="PIRSF" id="PIRSF016636">
    <property type="entry name" value="AlgI_DltB"/>
    <property type="match status" value="1"/>
</dbReference>
<keyword evidence="14" id="KW-1185">Reference proteome</keyword>
<evidence type="ECO:0000256" key="1">
    <source>
        <dbReference type="ARBA" id="ARBA00004429"/>
    </source>
</evidence>
<evidence type="ECO:0000256" key="5">
    <source>
        <dbReference type="ARBA" id="ARBA00022679"/>
    </source>
</evidence>
<dbReference type="Pfam" id="PF03062">
    <property type="entry name" value="MBOAT"/>
    <property type="match status" value="1"/>
</dbReference>
<evidence type="ECO:0000256" key="12">
    <source>
        <dbReference type="SAM" id="Phobius"/>
    </source>
</evidence>
<organism evidence="13 14">
    <name type="scientific">Pseudomonas xantholysinigenes</name>
    <dbReference type="NCBI Taxonomy" id="2745490"/>
    <lineage>
        <taxon>Bacteria</taxon>
        <taxon>Pseudomonadati</taxon>
        <taxon>Pseudomonadota</taxon>
        <taxon>Gammaproteobacteria</taxon>
        <taxon>Pseudomonadales</taxon>
        <taxon>Pseudomonadaceae</taxon>
        <taxon>Pseudomonas</taxon>
    </lineage>
</organism>
<evidence type="ECO:0000256" key="10">
    <source>
        <dbReference type="ARBA" id="ARBA00023315"/>
    </source>
</evidence>
<evidence type="ECO:0000256" key="11">
    <source>
        <dbReference type="PIRNR" id="PIRNR016636"/>
    </source>
</evidence>
<feature type="transmembrane region" description="Helical" evidence="12">
    <location>
        <begin position="409"/>
        <end position="428"/>
    </location>
</feature>
<dbReference type="InterPro" id="IPR024194">
    <property type="entry name" value="Ac/AlaTfrase_AlgI/DltB"/>
</dbReference>
<gene>
    <name evidence="13" type="ORF">HU772_009405</name>
</gene>
<keyword evidence="6 11" id="KW-0812">Transmembrane</keyword>
<feature type="transmembrane region" description="Helical" evidence="12">
    <location>
        <begin position="6"/>
        <end position="22"/>
    </location>
</feature>
<dbReference type="GO" id="GO:0005886">
    <property type="term" value="C:plasma membrane"/>
    <property type="evidence" value="ECO:0007669"/>
    <property type="project" value="UniProtKB-SubCell"/>
</dbReference>
<evidence type="ECO:0000313" key="13">
    <source>
        <dbReference type="EMBL" id="QXI40265.1"/>
    </source>
</evidence>
<feature type="transmembrane region" description="Helical" evidence="12">
    <location>
        <begin position="152"/>
        <end position="171"/>
    </location>
</feature>